<feature type="region of interest" description="Disordered" evidence="1">
    <location>
        <begin position="492"/>
        <end position="511"/>
    </location>
</feature>
<dbReference type="OrthoDB" id="9770450at2"/>
<evidence type="ECO:0000313" key="3">
    <source>
        <dbReference type="Proteomes" id="UP000234882"/>
    </source>
</evidence>
<gene>
    <name evidence="2" type="ORF">CYR75_00365</name>
</gene>
<dbReference type="GO" id="GO:0005198">
    <property type="term" value="F:structural molecule activity"/>
    <property type="evidence" value="ECO:0007669"/>
    <property type="project" value="InterPro"/>
</dbReference>
<protein>
    <submittedName>
        <fullName evidence="2">Phage portal protein</fullName>
    </submittedName>
</protein>
<dbReference type="InterPro" id="IPR006429">
    <property type="entry name" value="Phage_lambda_portal"/>
</dbReference>
<reference evidence="3" key="1">
    <citation type="submission" date="2017-12" db="EMBL/GenBank/DDBJ databases">
        <title>Genomic analysis of Paracoccus sp. CBA4604.</title>
        <authorList>
            <person name="Roh S.W."/>
            <person name="Kim J.Y."/>
            <person name="Kim J.S."/>
        </authorList>
    </citation>
    <scope>NUCLEOTIDE SEQUENCE [LARGE SCALE GENOMIC DNA]</scope>
    <source>
        <strain evidence="3">CBA4604</strain>
    </source>
</reference>
<dbReference type="RefSeq" id="WP_101498349.1">
    <property type="nucleotide sequence ID" value="NZ_CP025583.1"/>
</dbReference>
<dbReference type="GO" id="GO:0019068">
    <property type="term" value="P:virion assembly"/>
    <property type="evidence" value="ECO:0007669"/>
    <property type="project" value="InterPro"/>
</dbReference>
<dbReference type="AlphaFoldDB" id="A0A2K9MBG1"/>
<accession>A0A2K9MBG1</accession>
<evidence type="ECO:0000313" key="2">
    <source>
        <dbReference type="EMBL" id="AUM72964.1"/>
    </source>
</evidence>
<dbReference type="Pfam" id="PF05136">
    <property type="entry name" value="Phage_portal_2"/>
    <property type="match status" value="1"/>
</dbReference>
<dbReference type="EMBL" id="CP025583">
    <property type="protein sequence ID" value="AUM72964.1"/>
    <property type="molecule type" value="Genomic_DNA"/>
</dbReference>
<proteinExistence type="predicted"/>
<sequence>MAKRSSPPPIVRFGIVDRAVAAFSPEVALRRLYARSAIDRMRGYEAASKGRGTAGWRANGNSADQEIALAGPVLRDRMRDLVRNNPMAAQAVQVLVNNIVGYGIRPRAATGDRELNQRIDALWRRWERDCDEHGHTNFQGILALAVRQMIEGGEVFAIARPTTRRRGGLVPLRIELREADHLDASRIDNGATGNRIEQGIEFDRKGRRVAYWMFPDHPGGPSTVFARRFESERIPAERVAHLFERQRVQSRGVPWGAPAMRHIRDLDDWQNAELVRKKTEACLVGIVFGAEDSEQGIAPAVEDADGNRIEQFEPGLIAYARNGKDIKFNQPSATSGIGEWLRAQQHLISSGFRVPYALMTGDMSQANFSSTRAGLNEFRRMIEQVQWQTVIPMFCERIWDWFVEYARIEGLLPIDGEFIAEWGTPRFESVNPLQDAQADLLEVRAGFSTIPQQIARRGYDPDEILEEAAEFNAKMDGHGLVFDADPRKVTKAGLVQTTDPNAAPAREAETE</sequence>
<dbReference type="Proteomes" id="UP000234882">
    <property type="component" value="Chromosome"/>
</dbReference>
<dbReference type="NCBIfam" id="TIGR01539">
    <property type="entry name" value="portal_lambda"/>
    <property type="match status" value="1"/>
</dbReference>
<name>A0A2K9MBG1_9RHOB</name>
<organism evidence="2 3">
    <name type="scientific">Paracoccus jeotgali</name>
    <dbReference type="NCBI Taxonomy" id="2065379"/>
    <lineage>
        <taxon>Bacteria</taxon>
        <taxon>Pseudomonadati</taxon>
        <taxon>Pseudomonadota</taxon>
        <taxon>Alphaproteobacteria</taxon>
        <taxon>Rhodobacterales</taxon>
        <taxon>Paracoccaceae</taxon>
        <taxon>Paracoccus</taxon>
    </lineage>
</organism>
<keyword evidence="3" id="KW-1185">Reference proteome</keyword>
<evidence type="ECO:0000256" key="1">
    <source>
        <dbReference type="SAM" id="MobiDB-lite"/>
    </source>
</evidence>
<dbReference type="KEGG" id="paru:CYR75_00365"/>